<name>R0HWS4_9BRAS</name>
<evidence type="ECO:0000313" key="3">
    <source>
        <dbReference type="EMBL" id="EOA28493.1"/>
    </source>
</evidence>
<dbReference type="PANTHER" id="PTHR47123">
    <property type="entry name" value="F-BOX PROTEIN SKIP23"/>
    <property type="match status" value="1"/>
</dbReference>
<feature type="domain" description="KIB1-4 beta-propeller" evidence="1">
    <location>
        <begin position="109"/>
        <end position="329"/>
    </location>
</feature>
<sequence length="369" mass="42162">MEELGTNKNTSSLFADWSQLPEELLHLISTHLDDYCFDVVHARSVCSSWRSAFPFPPSLLRTCYTLPSFPEESKDLCTLEKVPWFLFRVRAPDPDAAEYFLGVIARDESGDQMELLPSPTLQCSVKVYNSGSYPTLMNMLDCQIIPLGHYYRIMGRDNHVDCLPLDKEGGFVVLCRNQNDIMVLTSVEMRWKQLNDLSNCFSADVVTFKSRFYKIIVAIDPYSLKETLIMPSPQGGPMYYLVPYGNDELFLVEVFYQTPRVFDSSEFTCRVSRLDDKTGTWVVVKDLGNRVLFIGLTGNMSCSAKDLPHGCGVSGNSILFTNLSDYVIFPFKYGVNTGNMEDDLNCWRRVWENRLVKLKSSFQAFRVER</sequence>
<dbReference type="InterPro" id="IPR036047">
    <property type="entry name" value="F-box-like_dom_sf"/>
</dbReference>
<dbReference type="CDD" id="cd09917">
    <property type="entry name" value="F-box_SF"/>
    <property type="match status" value="1"/>
</dbReference>
<dbReference type="EMBL" id="KB870808">
    <property type="protein sequence ID" value="EOA28493.1"/>
    <property type="molecule type" value="Genomic_DNA"/>
</dbReference>
<reference evidence="4" key="1">
    <citation type="journal article" date="2013" name="Nat. Genet.">
        <title>The Capsella rubella genome and the genomic consequences of rapid mating system evolution.</title>
        <authorList>
            <person name="Slotte T."/>
            <person name="Hazzouri K.M."/>
            <person name="Agren J.A."/>
            <person name="Koenig D."/>
            <person name="Maumus F."/>
            <person name="Guo Y.L."/>
            <person name="Steige K."/>
            <person name="Platts A.E."/>
            <person name="Escobar J.S."/>
            <person name="Newman L.K."/>
            <person name="Wang W."/>
            <person name="Mandakova T."/>
            <person name="Vello E."/>
            <person name="Smith L.M."/>
            <person name="Henz S.R."/>
            <person name="Steffen J."/>
            <person name="Takuno S."/>
            <person name="Brandvain Y."/>
            <person name="Coop G."/>
            <person name="Andolfatto P."/>
            <person name="Hu T.T."/>
            <person name="Blanchette M."/>
            <person name="Clark R.M."/>
            <person name="Quesneville H."/>
            <person name="Nordborg M."/>
            <person name="Gaut B.S."/>
            <person name="Lysak M.A."/>
            <person name="Jenkins J."/>
            <person name="Grimwood J."/>
            <person name="Chapman J."/>
            <person name="Prochnik S."/>
            <person name="Shu S."/>
            <person name="Rokhsar D."/>
            <person name="Schmutz J."/>
            <person name="Weigel D."/>
            <person name="Wright S.I."/>
        </authorList>
    </citation>
    <scope>NUCLEOTIDE SEQUENCE [LARGE SCALE GENOMIC DNA]</scope>
    <source>
        <strain evidence="4">cv. Monte Gargano</strain>
    </source>
</reference>
<dbReference type="AlphaFoldDB" id="R0HWS4"/>
<dbReference type="Proteomes" id="UP000029121">
    <property type="component" value="Unassembled WGS sequence"/>
</dbReference>
<dbReference type="OrthoDB" id="642536at2759"/>
<dbReference type="InterPro" id="IPR051304">
    <property type="entry name" value="SCF_F-box_domain"/>
</dbReference>
<feature type="domain" description="F-box" evidence="2">
    <location>
        <begin position="17"/>
        <end position="52"/>
    </location>
</feature>
<dbReference type="InterPro" id="IPR005174">
    <property type="entry name" value="KIB1-4_b-propeller"/>
</dbReference>
<keyword evidence="4" id="KW-1185">Reference proteome</keyword>
<proteinExistence type="predicted"/>
<evidence type="ECO:0000259" key="1">
    <source>
        <dbReference type="Pfam" id="PF03478"/>
    </source>
</evidence>
<dbReference type="PANTHER" id="PTHR47123:SF24">
    <property type="entry name" value="LOW PROTEIN: F-BOX_KELCH-REPEAT PROTEIN"/>
    <property type="match status" value="1"/>
</dbReference>
<evidence type="ECO:0008006" key="5">
    <source>
        <dbReference type="Google" id="ProtNLM"/>
    </source>
</evidence>
<dbReference type="KEGG" id="crb:17889736"/>
<protein>
    <recommendedName>
        <fullName evidence="5">F-box domain-containing protein</fullName>
    </recommendedName>
</protein>
<organism evidence="3 4">
    <name type="scientific">Capsella rubella</name>
    <dbReference type="NCBI Taxonomy" id="81985"/>
    <lineage>
        <taxon>Eukaryota</taxon>
        <taxon>Viridiplantae</taxon>
        <taxon>Streptophyta</taxon>
        <taxon>Embryophyta</taxon>
        <taxon>Tracheophyta</taxon>
        <taxon>Spermatophyta</taxon>
        <taxon>Magnoliopsida</taxon>
        <taxon>eudicotyledons</taxon>
        <taxon>Gunneridae</taxon>
        <taxon>Pentapetalae</taxon>
        <taxon>rosids</taxon>
        <taxon>malvids</taxon>
        <taxon>Brassicales</taxon>
        <taxon>Brassicaceae</taxon>
        <taxon>Camelineae</taxon>
        <taxon>Capsella</taxon>
    </lineage>
</organism>
<evidence type="ECO:0000259" key="2">
    <source>
        <dbReference type="Pfam" id="PF12937"/>
    </source>
</evidence>
<dbReference type="SUPFAM" id="SSF81383">
    <property type="entry name" value="F-box domain"/>
    <property type="match status" value="1"/>
</dbReference>
<dbReference type="Gene3D" id="1.20.1280.50">
    <property type="match status" value="1"/>
</dbReference>
<accession>R0HWS4</accession>
<dbReference type="Pfam" id="PF03478">
    <property type="entry name" value="Beta-prop_KIB1-4"/>
    <property type="match status" value="1"/>
</dbReference>
<evidence type="ECO:0000313" key="4">
    <source>
        <dbReference type="Proteomes" id="UP000029121"/>
    </source>
</evidence>
<gene>
    <name evidence="3" type="ORF">CARUB_v10024706mg</name>
</gene>
<dbReference type="Pfam" id="PF12937">
    <property type="entry name" value="F-box-like"/>
    <property type="match status" value="1"/>
</dbReference>
<dbReference type="InterPro" id="IPR001810">
    <property type="entry name" value="F-box_dom"/>
</dbReference>